<evidence type="ECO:0000256" key="1">
    <source>
        <dbReference type="SAM" id="Phobius"/>
    </source>
</evidence>
<dbReference type="EMBL" id="AP022821">
    <property type="protein sequence ID" value="BCA92583.1"/>
    <property type="molecule type" value="Genomic_DNA"/>
</dbReference>
<proteinExistence type="predicted"/>
<feature type="transmembrane region" description="Helical" evidence="1">
    <location>
        <begin position="90"/>
        <end position="109"/>
    </location>
</feature>
<protein>
    <submittedName>
        <fullName evidence="2">Uncharacterized protein</fullName>
    </submittedName>
</protein>
<reference evidence="2 3" key="1">
    <citation type="submission" date="2020-02" db="EMBL/GenBank/DDBJ databases">
        <title>Complete Genome Sequence of Halomonas meridiana strain BAA-801, Isolated from Deep Sea Thermal Vent.</title>
        <authorList>
            <person name="Takahashi Y."/>
            <person name="Takahashi H."/>
            <person name="Galipon J."/>
            <person name="Arakawa K."/>
        </authorList>
    </citation>
    <scope>NUCLEOTIDE SEQUENCE [LARGE SCALE GENOMIC DNA]</scope>
    <source>
        <strain evidence="2 3">Slthf1</strain>
    </source>
</reference>
<keyword evidence="1" id="KW-0472">Membrane</keyword>
<feature type="transmembrane region" description="Helical" evidence="1">
    <location>
        <begin position="65"/>
        <end position="84"/>
    </location>
</feature>
<dbReference type="AlphaFoldDB" id="A0A0D7V3B4"/>
<dbReference type="RefSeq" id="WP_044628424.1">
    <property type="nucleotide sequence ID" value="NZ_AP022821.1"/>
</dbReference>
<evidence type="ECO:0000313" key="3">
    <source>
        <dbReference type="Proteomes" id="UP000503197"/>
    </source>
</evidence>
<dbReference type="OrthoDB" id="7064144at2"/>
<gene>
    <name evidence="2" type="ORF">HMSLTHF_23580</name>
</gene>
<feature type="transmembrane region" description="Helical" evidence="1">
    <location>
        <begin position="7"/>
        <end position="27"/>
    </location>
</feature>
<keyword evidence="1" id="KW-1133">Transmembrane helix</keyword>
<sequence>MSLQRAYVLLAGLYSLLPVMGVVAIFAGGGTPLAMAHLFFGALGVVGLWGYILNRAMMSQRMWRPLAAVLLVGSVIQLVIMLTMPVSGVLLTWMLTSSIFAVLLAVLLYHYGNRDQPLWATDEERDAAKRLATLLEQQSKVTLVYREPGHENSVNVVKAGNDYLANVTRRYQADDEHRQETFERRFRHPETLVYFVDKFASISPTSVSTSSSMTPAV</sequence>
<accession>A0A0D7V3B4</accession>
<dbReference type="Proteomes" id="UP000503197">
    <property type="component" value="Chromosome"/>
</dbReference>
<evidence type="ECO:0000313" key="2">
    <source>
        <dbReference type="EMBL" id="BCA92583.1"/>
    </source>
</evidence>
<keyword evidence="1" id="KW-0812">Transmembrane</keyword>
<feature type="transmembrane region" description="Helical" evidence="1">
    <location>
        <begin position="33"/>
        <end position="53"/>
    </location>
</feature>
<name>A0A0D7V3B4_9GAMM</name>
<organism evidence="2 3">
    <name type="scientific">Vreelandella aquamarina</name>
    <dbReference type="NCBI Taxonomy" id="77097"/>
    <lineage>
        <taxon>Bacteria</taxon>
        <taxon>Pseudomonadati</taxon>
        <taxon>Pseudomonadota</taxon>
        <taxon>Gammaproteobacteria</taxon>
        <taxon>Oceanospirillales</taxon>
        <taxon>Halomonadaceae</taxon>
        <taxon>Vreelandella</taxon>
    </lineage>
</organism>